<evidence type="ECO:0000256" key="2">
    <source>
        <dbReference type="ARBA" id="ARBA00022723"/>
    </source>
</evidence>
<evidence type="ECO:0000313" key="10">
    <source>
        <dbReference type="Proteomes" id="UP000182858"/>
    </source>
</evidence>
<evidence type="ECO:0000313" key="11">
    <source>
        <dbReference type="Proteomes" id="UP000317951"/>
    </source>
</evidence>
<keyword evidence="2" id="KW-0479">Metal-binding</keyword>
<dbReference type="EMBL" id="VFET01000019">
    <property type="protein sequence ID" value="TWS02258.1"/>
    <property type="molecule type" value="Genomic_DNA"/>
</dbReference>
<evidence type="ECO:0000256" key="4">
    <source>
        <dbReference type="ARBA" id="ARBA00023004"/>
    </source>
</evidence>
<dbReference type="PANTHER" id="PTHR40562:SF1">
    <property type="entry name" value="NITRITE REDUCTASE (NADH) SMALL SUBUNIT"/>
    <property type="match status" value="1"/>
</dbReference>
<dbReference type="GO" id="GO:0051537">
    <property type="term" value="F:2 iron, 2 sulfur cluster binding"/>
    <property type="evidence" value="ECO:0007669"/>
    <property type="project" value="UniProtKB-KW"/>
</dbReference>
<dbReference type="NCBIfam" id="TIGR02378">
    <property type="entry name" value="nirD_assim_sml"/>
    <property type="match status" value="1"/>
</dbReference>
<dbReference type="SUPFAM" id="SSF50022">
    <property type="entry name" value="ISP domain"/>
    <property type="match status" value="1"/>
</dbReference>
<organism evidence="9 11">
    <name type="scientific">Pseudomonas extremaustralis</name>
    <dbReference type="NCBI Taxonomy" id="359110"/>
    <lineage>
        <taxon>Bacteria</taxon>
        <taxon>Pseudomonadati</taxon>
        <taxon>Pseudomonadota</taxon>
        <taxon>Gammaproteobacteria</taxon>
        <taxon>Pseudomonadales</taxon>
        <taxon>Pseudomonadaceae</taxon>
        <taxon>Pseudomonas</taxon>
    </lineage>
</organism>
<dbReference type="RefSeq" id="WP_010565482.1">
    <property type="nucleotide sequence ID" value="NZ_LT629689.1"/>
</dbReference>
<evidence type="ECO:0000259" key="7">
    <source>
        <dbReference type="PROSITE" id="PS51296"/>
    </source>
</evidence>
<dbReference type="GO" id="GO:0046872">
    <property type="term" value="F:metal ion binding"/>
    <property type="evidence" value="ECO:0007669"/>
    <property type="project" value="UniProtKB-KW"/>
</dbReference>
<accession>A0A5C5Q9Q4</accession>
<dbReference type="Gene3D" id="2.102.10.10">
    <property type="entry name" value="Rieske [2Fe-2S] iron-sulphur domain"/>
    <property type="match status" value="1"/>
</dbReference>
<keyword evidence="3" id="KW-0560">Oxidoreductase</keyword>
<protein>
    <submittedName>
        <fullName evidence="8">Nitrite reductase (NADH) small subunit</fullName>
    </submittedName>
    <submittedName>
        <fullName evidence="9">Nitrite reductase small subunit NirD</fullName>
    </submittedName>
</protein>
<dbReference type="InterPro" id="IPR017941">
    <property type="entry name" value="Rieske_2Fe-2S"/>
</dbReference>
<reference evidence="9 11" key="2">
    <citation type="submission" date="2019-06" db="EMBL/GenBank/DDBJ databases">
        <title>Pseudomonas bimorpha sp. nov. isolated from bovine raw milk and skim milk concentrate.</title>
        <authorList>
            <person name="Hofmann K."/>
            <person name="Huptas C."/>
            <person name="Doll E."/>
            <person name="Scherer S."/>
            <person name="Wenning M."/>
        </authorList>
    </citation>
    <scope>NUCLEOTIDE SEQUENCE [LARGE SCALE GENOMIC DNA]</scope>
    <source>
        <strain evidence="9 11">DSM 17835</strain>
    </source>
</reference>
<keyword evidence="5" id="KW-0411">Iron-sulfur</keyword>
<proteinExistence type="predicted"/>
<dbReference type="PROSITE" id="PS51300">
    <property type="entry name" value="NIRD"/>
    <property type="match status" value="1"/>
</dbReference>
<evidence type="ECO:0000256" key="5">
    <source>
        <dbReference type="ARBA" id="ARBA00023014"/>
    </source>
</evidence>
<dbReference type="InterPro" id="IPR036922">
    <property type="entry name" value="Rieske_2Fe-2S_sf"/>
</dbReference>
<name>A0A5C5Q9Q4_9PSED</name>
<dbReference type="AlphaFoldDB" id="A0A5C5Q9Q4"/>
<dbReference type="EMBL" id="LT629689">
    <property type="protein sequence ID" value="SDE90154.1"/>
    <property type="molecule type" value="Genomic_DNA"/>
</dbReference>
<dbReference type="OrthoDB" id="516687at2"/>
<dbReference type="CDD" id="cd03529">
    <property type="entry name" value="Rieske_NirD"/>
    <property type="match status" value="1"/>
</dbReference>
<dbReference type="Proteomes" id="UP000182858">
    <property type="component" value="Chromosome I"/>
</dbReference>
<dbReference type="InterPro" id="IPR017881">
    <property type="entry name" value="NirD"/>
</dbReference>
<dbReference type="InterPro" id="IPR012748">
    <property type="entry name" value="Rieske-like_NirD"/>
</dbReference>
<evidence type="ECO:0000313" key="9">
    <source>
        <dbReference type="EMBL" id="TWS02258.1"/>
    </source>
</evidence>
<keyword evidence="4" id="KW-0408">Iron</keyword>
<dbReference type="GO" id="GO:0008942">
    <property type="term" value="F:nitrite reductase [NAD(P)H] activity"/>
    <property type="evidence" value="ECO:0007669"/>
    <property type="project" value="InterPro"/>
</dbReference>
<dbReference type="Proteomes" id="UP000317951">
    <property type="component" value="Unassembled WGS sequence"/>
</dbReference>
<dbReference type="PANTHER" id="PTHR40562">
    <property type="match status" value="1"/>
</dbReference>
<evidence type="ECO:0000256" key="1">
    <source>
        <dbReference type="ARBA" id="ARBA00022714"/>
    </source>
</evidence>
<keyword evidence="10" id="KW-1185">Reference proteome</keyword>
<evidence type="ECO:0000256" key="6">
    <source>
        <dbReference type="ARBA" id="ARBA00023063"/>
    </source>
</evidence>
<dbReference type="Pfam" id="PF13806">
    <property type="entry name" value="Rieske_2"/>
    <property type="match status" value="1"/>
</dbReference>
<evidence type="ECO:0000256" key="3">
    <source>
        <dbReference type="ARBA" id="ARBA00023002"/>
    </source>
</evidence>
<gene>
    <name evidence="9" type="primary">nirD</name>
    <name evidence="9" type="ORF">FIV36_20945</name>
    <name evidence="8" type="ORF">SAMN05216591_1327</name>
</gene>
<keyword evidence="6" id="KW-0534">Nitrate assimilation</keyword>
<dbReference type="GO" id="GO:0042128">
    <property type="term" value="P:nitrate assimilation"/>
    <property type="evidence" value="ECO:0007669"/>
    <property type="project" value="UniProtKB-KW"/>
</dbReference>
<evidence type="ECO:0000313" key="8">
    <source>
        <dbReference type="EMBL" id="SDE90154.1"/>
    </source>
</evidence>
<dbReference type="GeneID" id="78552831"/>
<dbReference type="PROSITE" id="PS51296">
    <property type="entry name" value="RIESKE"/>
    <property type="match status" value="1"/>
</dbReference>
<sequence>MRQSNTQRNLALWKRVCDEHDLVRNSGVVVWADGAQVALFYLPGAEEQTLYAIDNHDPESGANVIGRGLVASIKGELVVAAPIYKQHYRLRDGQCLEAPHQHLRVWPVRLNGGVVELAMD</sequence>
<feature type="domain" description="Rieske" evidence="7">
    <location>
        <begin position="14"/>
        <end position="117"/>
    </location>
</feature>
<reference evidence="8 10" key="1">
    <citation type="submission" date="2016-10" db="EMBL/GenBank/DDBJ databases">
        <authorList>
            <person name="Varghese N."/>
            <person name="Submissions S."/>
        </authorList>
    </citation>
    <scope>NUCLEOTIDE SEQUENCE [LARGE SCALE GENOMIC DNA]</scope>
    <source>
        <strain evidence="8 10">DSM 17835</strain>
    </source>
</reference>
<keyword evidence="1" id="KW-0001">2Fe-2S</keyword>